<comment type="caution">
    <text evidence="9">The sequence shown here is derived from an EMBL/GenBank/DDBJ whole genome shotgun (WGS) entry which is preliminary data.</text>
</comment>
<evidence type="ECO:0000256" key="1">
    <source>
        <dbReference type="ARBA" id="ARBA00004167"/>
    </source>
</evidence>
<dbReference type="AlphaFoldDB" id="A0AA36H4L9"/>
<dbReference type="PANTHER" id="PTHR21461">
    <property type="entry name" value="GLYCOSYLTRANSFERASE FAMILY 92 PROTEIN"/>
    <property type="match status" value="1"/>
</dbReference>
<sequence>MYGPEPKWLLLSEFIEHFKIQGATHFYIYIREIDEYSTIILNDYVRTGDAEVVYLHNTYEESDVDWQQMEIQASNTNISDPSIGGIQFRQRWILKNDTMPLYYKDDNQIATYMPTLRYHNTSHVGGVGHTAKCIMDPLKVLIMNVHFPDKFYGNYTLYQLEPEVGVVRHYRDVNLGSWGHTWLKEVEGMGKFSMTDYPARWRDTLRENVQKRLHYVYGDKR</sequence>
<gene>
    <name evidence="9" type="ORF">CYNAS_LOCUS15625</name>
</gene>
<protein>
    <recommendedName>
        <fullName evidence="8">Glycosyltransferase family 92 protein</fullName>
        <ecNumber evidence="8">2.4.1.-</ecNumber>
    </recommendedName>
</protein>
<accession>A0AA36H4L9</accession>
<keyword evidence="7" id="KW-0472">Membrane</keyword>
<comment type="subcellular location">
    <subcellularLocation>
        <location evidence="1">Membrane</location>
        <topology evidence="1">Single-pass membrane protein</topology>
    </subcellularLocation>
</comment>
<dbReference type="GO" id="GO:0005737">
    <property type="term" value="C:cytoplasm"/>
    <property type="evidence" value="ECO:0007669"/>
    <property type="project" value="TreeGrafter"/>
</dbReference>
<keyword evidence="3 8" id="KW-0328">Glycosyltransferase</keyword>
<evidence type="ECO:0000256" key="7">
    <source>
        <dbReference type="ARBA" id="ARBA00023136"/>
    </source>
</evidence>
<evidence type="ECO:0000313" key="9">
    <source>
        <dbReference type="EMBL" id="CAJ0603642.1"/>
    </source>
</evidence>
<proteinExistence type="inferred from homology"/>
<keyword evidence="5" id="KW-0812">Transmembrane</keyword>
<evidence type="ECO:0000256" key="3">
    <source>
        <dbReference type="ARBA" id="ARBA00022676"/>
    </source>
</evidence>
<dbReference type="PANTHER" id="PTHR21461:SF2">
    <property type="entry name" value="GLYCOSYLTRANSFERASE FAMILY 92 PROTEIN"/>
    <property type="match status" value="1"/>
</dbReference>
<keyword evidence="6" id="KW-1133">Transmembrane helix</keyword>
<evidence type="ECO:0000313" key="10">
    <source>
        <dbReference type="Proteomes" id="UP001176961"/>
    </source>
</evidence>
<reference evidence="9" key="1">
    <citation type="submission" date="2023-07" db="EMBL/GenBank/DDBJ databases">
        <authorList>
            <consortium name="CYATHOMIX"/>
        </authorList>
    </citation>
    <scope>NUCLEOTIDE SEQUENCE</scope>
    <source>
        <strain evidence="9">N/A</strain>
    </source>
</reference>
<dbReference type="Proteomes" id="UP001176961">
    <property type="component" value="Unassembled WGS sequence"/>
</dbReference>
<name>A0AA36H4L9_CYLNA</name>
<evidence type="ECO:0000256" key="6">
    <source>
        <dbReference type="ARBA" id="ARBA00022989"/>
    </source>
</evidence>
<evidence type="ECO:0000256" key="4">
    <source>
        <dbReference type="ARBA" id="ARBA00022679"/>
    </source>
</evidence>
<evidence type="ECO:0000256" key="2">
    <source>
        <dbReference type="ARBA" id="ARBA00007647"/>
    </source>
</evidence>
<evidence type="ECO:0000256" key="8">
    <source>
        <dbReference type="RuleBase" id="RU366017"/>
    </source>
</evidence>
<keyword evidence="4 8" id="KW-0808">Transferase</keyword>
<dbReference type="GO" id="GO:0016757">
    <property type="term" value="F:glycosyltransferase activity"/>
    <property type="evidence" value="ECO:0007669"/>
    <property type="project" value="UniProtKB-UniRule"/>
</dbReference>
<dbReference type="Pfam" id="PF01697">
    <property type="entry name" value="Glyco_transf_92"/>
    <property type="match status" value="2"/>
</dbReference>
<dbReference type="EMBL" id="CATQJL010000305">
    <property type="protein sequence ID" value="CAJ0603642.1"/>
    <property type="molecule type" value="Genomic_DNA"/>
</dbReference>
<dbReference type="EC" id="2.4.1.-" evidence="8"/>
<comment type="similarity">
    <text evidence="2 8">Belongs to the glycosyltransferase 92 family.</text>
</comment>
<dbReference type="InterPro" id="IPR008166">
    <property type="entry name" value="Glyco_transf_92"/>
</dbReference>
<evidence type="ECO:0000256" key="5">
    <source>
        <dbReference type="ARBA" id="ARBA00022692"/>
    </source>
</evidence>
<dbReference type="GO" id="GO:0016020">
    <property type="term" value="C:membrane"/>
    <property type="evidence" value="ECO:0007669"/>
    <property type="project" value="UniProtKB-SubCell"/>
</dbReference>
<keyword evidence="10" id="KW-1185">Reference proteome</keyword>
<organism evidence="9 10">
    <name type="scientific">Cylicocyclus nassatus</name>
    <name type="common">Nematode worm</name>
    <dbReference type="NCBI Taxonomy" id="53992"/>
    <lineage>
        <taxon>Eukaryota</taxon>
        <taxon>Metazoa</taxon>
        <taxon>Ecdysozoa</taxon>
        <taxon>Nematoda</taxon>
        <taxon>Chromadorea</taxon>
        <taxon>Rhabditida</taxon>
        <taxon>Rhabditina</taxon>
        <taxon>Rhabditomorpha</taxon>
        <taxon>Strongyloidea</taxon>
        <taxon>Strongylidae</taxon>
        <taxon>Cylicocyclus</taxon>
    </lineage>
</organism>